<gene>
    <name evidence="1" type="ORF">B0H16DRAFT_1458795</name>
</gene>
<proteinExistence type="predicted"/>
<reference evidence="1" key="1">
    <citation type="submission" date="2023-03" db="EMBL/GenBank/DDBJ databases">
        <title>Massive genome expansion in bonnet fungi (Mycena s.s.) driven by repeated elements and novel gene families across ecological guilds.</title>
        <authorList>
            <consortium name="Lawrence Berkeley National Laboratory"/>
            <person name="Harder C.B."/>
            <person name="Miyauchi S."/>
            <person name="Viragh M."/>
            <person name="Kuo A."/>
            <person name="Thoen E."/>
            <person name="Andreopoulos B."/>
            <person name="Lu D."/>
            <person name="Skrede I."/>
            <person name="Drula E."/>
            <person name="Henrissat B."/>
            <person name="Morin E."/>
            <person name="Kohler A."/>
            <person name="Barry K."/>
            <person name="LaButti K."/>
            <person name="Morin E."/>
            <person name="Salamov A."/>
            <person name="Lipzen A."/>
            <person name="Mereny Z."/>
            <person name="Hegedus B."/>
            <person name="Baldrian P."/>
            <person name="Stursova M."/>
            <person name="Weitz H."/>
            <person name="Taylor A."/>
            <person name="Grigoriev I.V."/>
            <person name="Nagy L.G."/>
            <person name="Martin F."/>
            <person name="Kauserud H."/>
        </authorList>
    </citation>
    <scope>NUCLEOTIDE SEQUENCE</scope>
    <source>
        <strain evidence="1">CBHHK182m</strain>
    </source>
</reference>
<sequence>MSHQVPNELWREILCHLPRNALQNGSLVCHTFFALSRPFLFADFYFHVGQGPRGRAAGRTLAEDGVRALERLDFWSSNDIAPLVRSCTLGYHADGDNLPLFDAFFDRLPRFNNLRTFEGIDIELTQTRMAALHVYPALKSFHLRGWRAAPREQIDFASILLTVRRLFVSGVGIREWTDSDDHAAHLRDILEAYSGVQWLLYSFLSRPTLTRIDVFECHPLDLVNELRGVSTCANITFLDMRVNVRASRSAALDTEALRAICRLTWPNLWLVTCVDLTWRGVVPLSVPRGPSS</sequence>
<evidence type="ECO:0008006" key="3">
    <source>
        <dbReference type="Google" id="ProtNLM"/>
    </source>
</evidence>
<comment type="caution">
    <text evidence="1">The sequence shown here is derived from an EMBL/GenBank/DDBJ whole genome shotgun (WGS) entry which is preliminary data.</text>
</comment>
<dbReference type="AlphaFoldDB" id="A0AAD7NDJ4"/>
<accession>A0AAD7NDJ4</accession>
<dbReference type="SUPFAM" id="SSF81383">
    <property type="entry name" value="F-box domain"/>
    <property type="match status" value="1"/>
</dbReference>
<name>A0AAD7NDJ4_9AGAR</name>
<organism evidence="1 2">
    <name type="scientific">Mycena metata</name>
    <dbReference type="NCBI Taxonomy" id="1033252"/>
    <lineage>
        <taxon>Eukaryota</taxon>
        <taxon>Fungi</taxon>
        <taxon>Dikarya</taxon>
        <taxon>Basidiomycota</taxon>
        <taxon>Agaricomycotina</taxon>
        <taxon>Agaricomycetes</taxon>
        <taxon>Agaricomycetidae</taxon>
        <taxon>Agaricales</taxon>
        <taxon>Marasmiineae</taxon>
        <taxon>Mycenaceae</taxon>
        <taxon>Mycena</taxon>
    </lineage>
</organism>
<keyword evidence="2" id="KW-1185">Reference proteome</keyword>
<dbReference type="EMBL" id="JARKIB010000050">
    <property type="protein sequence ID" value="KAJ7755256.1"/>
    <property type="molecule type" value="Genomic_DNA"/>
</dbReference>
<evidence type="ECO:0000313" key="1">
    <source>
        <dbReference type="EMBL" id="KAJ7755256.1"/>
    </source>
</evidence>
<protein>
    <recommendedName>
        <fullName evidence="3">F-box domain-containing protein</fullName>
    </recommendedName>
</protein>
<evidence type="ECO:0000313" key="2">
    <source>
        <dbReference type="Proteomes" id="UP001215598"/>
    </source>
</evidence>
<dbReference type="InterPro" id="IPR036047">
    <property type="entry name" value="F-box-like_dom_sf"/>
</dbReference>
<dbReference type="Proteomes" id="UP001215598">
    <property type="component" value="Unassembled WGS sequence"/>
</dbReference>